<sequence length="39" mass="4552">MFTNSKTFPCGLYSYSRTTLPRYKLKKKTCTPPTLNHAR</sequence>
<evidence type="ECO:0000313" key="1">
    <source>
        <dbReference type="EMBL" id="VDP66477.1"/>
    </source>
</evidence>
<reference evidence="1 2" key="1">
    <citation type="submission" date="2018-11" db="EMBL/GenBank/DDBJ databases">
        <authorList>
            <consortium name="Pathogen Informatics"/>
        </authorList>
    </citation>
    <scope>NUCLEOTIDE SEQUENCE [LARGE SCALE GENOMIC DNA]</scope>
    <source>
        <strain>Denwood</strain>
        <strain evidence="2">Zambia</strain>
    </source>
</reference>
<gene>
    <name evidence="1" type="ORF">SMTD_LOCUS14667</name>
</gene>
<keyword evidence="2" id="KW-1185">Reference proteome</keyword>
<organism evidence="1 2">
    <name type="scientific">Schistosoma mattheei</name>
    <dbReference type="NCBI Taxonomy" id="31246"/>
    <lineage>
        <taxon>Eukaryota</taxon>
        <taxon>Metazoa</taxon>
        <taxon>Spiralia</taxon>
        <taxon>Lophotrochozoa</taxon>
        <taxon>Platyhelminthes</taxon>
        <taxon>Trematoda</taxon>
        <taxon>Digenea</taxon>
        <taxon>Strigeidida</taxon>
        <taxon>Schistosomatoidea</taxon>
        <taxon>Schistosomatidae</taxon>
        <taxon>Schistosoma</taxon>
    </lineage>
</organism>
<protein>
    <submittedName>
        <fullName evidence="1">Uncharacterized protein</fullName>
    </submittedName>
</protein>
<dbReference type="EMBL" id="UZAL01034901">
    <property type="protein sequence ID" value="VDP66477.1"/>
    <property type="molecule type" value="Genomic_DNA"/>
</dbReference>
<name>A0A183PJY1_9TREM</name>
<proteinExistence type="predicted"/>
<evidence type="ECO:0000313" key="2">
    <source>
        <dbReference type="Proteomes" id="UP000269396"/>
    </source>
</evidence>
<dbReference type="Proteomes" id="UP000269396">
    <property type="component" value="Unassembled WGS sequence"/>
</dbReference>
<accession>A0A183PJY1</accession>
<dbReference type="AlphaFoldDB" id="A0A183PJY1"/>